<dbReference type="GO" id="GO:0071949">
    <property type="term" value="F:FAD binding"/>
    <property type="evidence" value="ECO:0007669"/>
    <property type="project" value="InterPro"/>
</dbReference>
<comment type="cofactor">
    <cofactor evidence="1">
        <name>FAD</name>
        <dbReference type="ChEBI" id="CHEBI:57692"/>
    </cofactor>
</comment>
<reference evidence="6 7" key="1">
    <citation type="journal article" date="2020" name="Arch. Microbiol.">
        <title>The genome sequence of the giant phototrophic gammaproteobacterium Thiospirillum jenense gives insight into its physiological properties and phylogenetic relationships.</title>
        <authorList>
            <person name="Imhoff J.F."/>
            <person name="Meyer T.E."/>
            <person name="Kyndt J.A."/>
        </authorList>
    </citation>
    <scope>NUCLEOTIDE SEQUENCE [LARGE SCALE GENOMIC DNA]</scope>
    <source>
        <strain evidence="6 7">DSM 216</strain>
    </source>
</reference>
<dbReference type="GO" id="GO:0016491">
    <property type="term" value="F:oxidoreductase activity"/>
    <property type="evidence" value="ECO:0007669"/>
    <property type="project" value="UniProtKB-KW"/>
</dbReference>
<dbReference type="InterPro" id="IPR036318">
    <property type="entry name" value="FAD-bd_PCMH-like_sf"/>
</dbReference>
<dbReference type="Gene3D" id="1.10.45.10">
    <property type="entry name" value="Vanillyl-alcohol Oxidase, Chain A, domain 4"/>
    <property type="match status" value="1"/>
</dbReference>
<dbReference type="InterPro" id="IPR016164">
    <property type="entry name" value="FAD-linked_Oxase-like_C"/>
</dbReference>
<keyword evidence="2" id="KW-0285">Flavoprotein</keyword>
<dbReference type="EMBL" id="JABVCQ010000002">
    <property type="protein sequence ID" value="MBB1124760.1"/>
    <property type="molecule type" value="Genomic_DNA"/>
</dbReference>
<dbReference type="SUPFAM" id="SSF56176">
    <property type="entry name" value="FAD-binding/transporter-associated domain-like"/>
    <property type="match status" value="1"/>
</dbReference>
<feature type="domain" description="FAD-binding PCMH-type" evidence="5">
    <location>
        <begin position="41"/>
        <end position="220"/>
    </location>
</feature>
<dbReference type="Pfam" id="PF02913">
    <property type="entry name" value="FAD-oxidase_C"/>
    <property type="match status" value="1"/>
</dbReference>
<dbReference type="RefSeq" id="WP_182581872.1">
    <property type="nucleotide sequence ID" value="NZ_JABVCQ010000002.1"/>
</dbReference>
<dbReference type="PROSITE" id="PS51387">
    <property type="entry name" value="FAD_PCMH"/>
    <property type="match status" value="1"/>
</dbReference>
<dbReference type="InterPro" id="IPR016171">
    <property type="entry name" value="Vanillyl_alc_oxidase_C-sub2"/>
</dbReference>
<evidence type="ECO:0000313" key="6">
    <source>
        <dbReference type="EMBL" id="MBB1124760.1"/>
    </source>
</evidence>
<dbReference type="PANTHER" id="PTHR42934">
    <property type="entry name" value="GLYCOLATE OXIDASE SUBUNIT GLCD"/>
    <property type="match status" value="1"/>
</dbReference>
<dbReference type="InterPro" id="IPR006094">
    <property type="entry name" value="Oxid_FAD_bind_N"/>
</dbReference>
<proteinExistence type="predicted"/>
<keyword evidence="7" id="KW-1185">Reference proteome</keyword>
<evidence type="ECO:0000313" key="7">
    <source>
        <dbReference type="Proteomes" id="UP000548632"/>
    </source>
</evidence>
<evidence type="ECO:0000256" key="4">
    <source>
        <dbReference type="ARBA" id="ARBA00023002"/>
    </source>
</evidence>
<dbReference type="InterPro" id="IPR016169">
    <property type="entry name" value="FAD-bd_PCMH_sub2"/>
</dbReference>
<dbReference type="PANTHER" id="PTHR42934:SF2">
    <property type="entry name" value="GLYCOLATE OXIDASE SUBUNIT GLCD"/>
    <property type="match status" value="1"/>
</dbReference>
<dbReference type="Proteomes" id="UP000548632">
    <property type="component" value="Unassembled WGS sequence"/>
</dbReference>
<dbReference type="InterPro" id="IPR051914">
    <property type="entry name" value="FAD-linked_OxidoTrans_Type4"/>
</dbReference>
<dbReference type="FunFam" id="1.10.45.10:FF:000001">
    <property type="entry name" value="D-lactate dehydrogenase mitochondrial"/>
    <property type="match status" value="1"/>
</dbReference>
<dbReference type="AlphaFoldDB" id="A0A839H7R5"/>
<protein>
    <submittedName>
        <fullName evidence="6">FAD-binding protein</fullName>
    </submittedName>
</protein>
<accession>A0A839H7R5</accession>
<dbReference type="InterPro" id="IPR016166">
    <property type="entry name" value="FAD-bd_PCMH"/>
</dbReference>
<dbReference type="Gene3D" id="3.30.465.10">
    <property type="match status" value="1"/>
</dbReference>
<gene>
    <name evidence="6" type="ORF">HUK38_00765</name>
</gene>
<name>A0A839H7R5_9GAMM</name>
<dbReference type="InterPro" id="IPR004113">
    <property type="entry name" value="FAD-bd_oxidored_4_C"/>
</dbReference>
<organism evidence="6 7">
    <name type="scientific">Thiospirillum jenense</name>
    <dbReference type="NCBI Taxonomy" id="1653858"/>
    <lineage>
        <taxon>Bacteria</taxon>
        <taxon>Pseudomonadati</taxon>
        <taxon>Pseudomonadota</taxon>
        <taxon>Gammaproteobacteria</taxon>
        <taxon>Chromatiales</taxon>
        <taxon>Chromatiaceae</taxon>
        <taxon>Thiospirillum</taxon>
    </lineage>
</organism>
<evidence type="ECO:0000259" key="5">
    <source>
        <dbReference type="PROSITE" id="PS51387"/>
    </source>
</evidence>
<keyword evidence="3" id="KW-0274">FAD</keyword>
<evidence type="ECO:0000256" key="3">
    <source>
        <dbReference type="ARBA" id="ARBA00022827"/>
    </source>
</evidence>
<dbReference type="SUPFAM" id="SSF55103">
    <property type="entry name" value="FAD-linked oxidases, C-terminal domain"/>
    <property type="match status" value="1"/>
</dbReference>
<evidence type="ECO:0000256" key="1">
    <source>
        <dbReference type="ARBA" id="ARBA00001974"/>
    </source>
</evidence>
<sequence length="467" mass="49419">MSTHPQLSTPHRCALIEIVGADNLLTNAADRWCYGYDNSRRQGVPLAVAFVTSTAQVQQLLSYCHAERLPVTARGAGTGTTGATVPESDGIVIAFQRMNQIITIDPANRLARVQPGVINAQLQQAVGLYGFFWPPDPTSSAVCTIGGNLAHNSAGPRAVKYGTPRDNTLGLTAVTGDGTVIRTGVMTTKGVVGYDLTRLMIGSEGTLALITEATLKLTPAPAARRTIQITYADIHAAAAAVAAIMAQPITPCALEFMDAAAIAMVREYSDLGIGAEVGALLMVEVDGAVECVDGAAAAVTAAAQVAGMLVARVATTADEVAALWKTRKALSPALRHVAPKKINEDVVVPVAQMAQFVERLAALGREWGIRIVTFGHAGNGNIHVNVLPAAEYEFARARECVSAIFNTVIELGGTLSGEHGVGIEKREFIDRELTPAAVEMMWKIKQQFDPRGILNCGKTLPMSEEMR</sequence>
<evidence type="ECO:0000256" key="2">
    <source>
        <dbReference type="ARBA" id="ARBA00022630"/>
    </source>
</evidence>
<keyword evidence="4" id="KW-0560">Oxidoreductase</keyword>
<comment type="caution">
    <text evidence="6">The sequence shown here is derived from an EMBL/GenBank/DDBJ whole genome shotgun (WGS) entry which is preliminary data.</text>
</comment>
<dbReference type="Gene3D" id="3.30.70.2740">
    <property type="match status" value="1"/>
</dbReference>
<dbReference type="Pfam" id="PF01565">
    <property type="entry name" value="FAD_binding_4"/>
    <property type="match status" value="1"/>
</dbReference>